<evidence type="ECO:0000256" key="1">
    <source>
        <dbReference type="SAM" id="Phobius"/>
    </source>
</evidence>
<comment type="caution">
    <text evidence="2">The sequence shown here is derived from an EMBL/GenBank/DDBJ whole genome shotgun (WGS) entry which is preliminary data.</text>
</comment>
<sequence length="321" mass="36257">MNKKKDWASELFSNIRRWTPGEVAKERLAWVKVTGVLVHAWTVFSFSLLVEKLGRFIKIDEDTLNMNRLDAGFVLILTGVDSKIDQSMEIKIGDSMFKTRIMEVELLTGSNMGLSRLMEEEEDPESEEEFVGGGNERLEAMSGWGDSSCREEEEDDVEPSFSRLVASLQGDGVTSKKVSLKEKRNRKKSVKKKKAFAVRKDKKLVPFFIEEAKSRNESVEEEDLSYRVPCFSKENRIKNGPLVNEIIEASTPTILCKKKGKIGLDKKPLVKQAKALNYPCVKKHHGKEVCVAEGDNEGNGPLGHELSDIPIIIFFLKGCWK</sequence>
<evidence type="ECO:0000313" key="3">
    <source>
        <dbReference type="Proteomes" id="UP001497480"/>
    </source>
</evidence>
<reference evidence="2 3" key="1">
    <citation type="submission" date="2024-03" db="EMBL/GenBank/DDBJ databases">
        <authorList>
            <person name="Martinez-Hernandez J."/>
        </authorList>
    </citation>
    <scope>NUCLEOTIDE SEQUENCE [LARGE SCALE GENOMIC DNA]</scope>
</reference>
<accession>A0AAV1Y751</accession>
<dbReference type="PANTHER" id="PTHR34427:SF5">
    <property type="entry name" value="DUF4283 DOMAIN-CONTAINING PROTEIN"/>
    <property type="match status" value="1"/>
</dbReference>
<dbReference type="PANTHER" id="PTHR34427">
    <property type="entry name" value="DUF4283 DOMAIN PROTEIN"/>
    <property type="match status" value="1"/>
</dbReference>
<proteinExistence type="predicted"/>
<dbReference type="AlphaFoldDB" id="A0AAV1Y751"/>
<organism evidence="2 3">
    <name type="scientific">Lupinus luteus</name>
    <name type="common">European yellow lupine</name>
    <dbReference type="NCBI Taxonomy" id="3873"/>
    <lineage>
        <taxon>Eukaryota</taxon>
        <taxon>Viridiplantae</taxon>
        <taxon>Streptophyta</taxon>
        <taxon>Embryophyta</taxon>
        <taxon>Tracheophyta</taxon>
        <taxon>Spermatophyta</taxon>
        <taxon>Magnoliopsida</taxon>
        <taxon>eudicotyledons</taxon>
        <taxon>Gunneridae</taxon>
        <taxon>Pentapetalae</taxon>
        <taxon>rosids</taxon>
        <taxon>fabids</taxon>
        <taxon>Fabales</taxon>
        <taxon>Fabaceae</taxon>
        <taxon>Papilionoideae</taxon>
        <taxon>50 kb inversion clade</taxon>
        <taxon>genistoids sensu lato</taxon>
        <taxon>core genistoids</taxon>
        <taxon>Genisteae</taxon>
        <taxon>Lupinus</taxon>
    </lineage>
</organism>
<keyword evidence="1" id="KW-1133">Transmembrane helix</keyword>
<keyword evidence="1" id="KW-0812">Transmembrane</keyword>
<name>A0AAV1Y751_LUPLU</name>
<evidence type="ECO:0008006" key="4">
    <source>
        <dbReference type="Google" id="ProtNLM"/>
    </source>
</evidence>
<evidence type="ECO:0000313" key="2">
    <source>
        <dbReference type="EMBL" id="CAL0329827.1"/>
    </source>
</evidence>
<keyword evidence="3" id="KW-1185">Reference proteome</keyword>
<keyword evidence="1" id="KW-0472">Membrane</keyword>
<dbReference type="Proteomes" id="UP001497480">
    <property type="component" value="Unassembled WGS sequence"/>
</dbReference>
<gene>
    <name evidence="2" type="ORF">LLUT_LOCUS30887</name>
</gene>
<feature type="transmembrane region" description="Helical" evidence="1">
    <location>
        <begin position="29"/>
        <end position="50"/>
    </location>
</feature>
<dbReference type="EMBL" id="CAXHTB010000022">
    <property type="protein sequence ID" value="CAL0329827.1"/>
    <property type="molecule type" value="Genomic_DNA"/>
</dbReference>
<protein>
    <recommendedName>
        <fullName evidence="4">DUF4283 domain-containing protein</fullName>
    </recommendedName>
</protein>